<keyword evidence="3" id="KW-1185">Reference proteome</keyword>
<feature type="transmembrane region" description="Helical" evidence="1">
    <location>
        <begin position="100"/>
        <end position="118"/>
    </location>
</feature>
<evidence type="ECO:0000313" key="3">
    <source>
        <dbReference type="Proteomes" id="UP001242841"/>
    </source>
</evidence>
<feature type="transmembrane region" description="Helical" evidence="1">
    <location>
        <begin position="72"/>
        <end position="94"/>
    </location>
</feature>
<evidence type="ECO:0000256" key="1">
    <source>
        <dbReference type="SAM" id="Phobius"/>
    </source>
</evidence>
<accession>A0AAF0K1M7</accession>
<name>A0AAF0K1M7_9CAUD</name>
<proteinExistence type="predicted"/>
<keyword evidence="1" id="KW-0472">Membrane</keyword>
<organism evidence="2 3">
    <name type="scientific">Rhodococcus phage Trogglehumper</name>
    <dbReference type="NCBI Taxonomy" id="3038381"/>
    <lineage>
        <taxon>Viruses</taxon>
        <taxon>Duplodnaviria</taxon>
        <taxon>Heunggongvirae</taxon>
        <taxon>Uroviricota</taxon>
        <taxon>Caudoviricetes</taxon>
        <taxon>Caudoviricetes incertae sedis</taxon>
        <taxon>Trogglehumpervirus</taxon>
        <taxon>Trogglehumpervirus trogglehumper</taxon>
    </lineage>
</organism>
<dbReference type="EMBL" id="OQ709222">
    <property type="protein sequence ID" value="WGH21937.1"/>
    <property type="molecule type" value="Genomic_DNA"/>
</dbReference>
<reference evidence="2" key="1">
    <citation type="submission" date="2023-03" db="EMBL/GenBank/DDBJ databases">
        <authorList>
            <person name="Aguilar E."/>
            <person name="Antigua R."/>
            <person name="Antonino C."/>
            <person name="Bisram R."/>
            <person name="Chen J."/>
            <person name="Davilmar B."/>
            <person name="Del R.K."/>
            <person name="Germosen J."/>
            <person name="Hernandez J."/>
            <person name="Kelloggs L."/>
            <person name="Lema C."/>
            <person name="Li J."/>
            <person name="Melendez A."/>
            <person name="Mohammed I."/>
            <person name="Ryan A."/>
            <person name="Singh S."/>
            <person name="Tariq H."/>
            <person name="Golebiewska U.P."/>
            <person name="Russell D.A."/>
            <person name="Jacobs-Sera D."/>
            <person name="Hatfull G.F."/>
        </authorList>
    </citation>
    <scope>NUCLEOTIDE SEQUENCE</scope>
</reference>
<evidence type="ECO:0000313" key="2">
    <source>
        <dbReference type="EMBL" id="WGH21937.1"/>
    </source>
</evidence>
<protein>
    <submittedName>
        <fullName evidence="2">Membrane protein</fullName>
    </submittedName>
</protein>
<feature type="transmembrane region" description="Helical" evidence="1">
    <location>
        <begin position="12"/>
        <end position="31"/>
    </location>
</feature>
<sequence length="165" mass="18106">MLNTHRQARNEFQVLIVVICIMVGMSQVFFAEVPKDLRDLGTGYQSVWSWTLLVGGVLAMIGIWIKDAYWGLLCELSGMLSLGFATAAYAAAIIASSAEAASLVSTPIMFAFSLASFIRSGRIIKKLTKHGRTERLADEVSKQLGEQLTEQLQVDPSTRPPDEEP</sequence>
<keyword evidence="1" id="KW-1133">Transmembrane helix</keyword>
<dbReference type="Proteomes" id="UP001242841">
    <property type="component" value="Segment"/>
</dbReference>
<feature type="transmembrane region" description="Helical" evidence="1">
    <location>
        <begin position="47"/>
        <end position="65"/>
    </location>
</feature>
<keyword evidence="1" id="KW-0812">Transmembrane</keyword>
<gene>
    <name evidence="2" type="primary">53</name>
    <name evidence="2" type="ORF">SEA_TROGGLEHUMPER_53</name>
</gene>